<dbReference type="AlphaFoldDB" id="A0A1C6T6F0"/>
<proteinExistence type="predicted"/>
<accession>A0A1C6T6F0</accession>
<name>A0A1C6T6F0_9ACTN</name>
<evidence type="ECO:0000313" key="3">
    <source>
        <dbReference type="Proteomes" id="UP000199413"/>
    </source>
</evidence>
<dbReference type="Proteomes" id="UP000199413">
    <property type="component" value="Unassembled WGS sequence"/>
</dbReference>
<feature type="compositionally biased region" description="Low complexity" evidence="1">
    <location>
        <begin position="37"/>
        <end position="48"/>
    </location>
</feature>
<organism evidence="2 3">
    <name type="scientific">Micromonospora rhizosphaerae</name>
    <dbReference type="NCBI Taxonomy" id="568872"/>
    <lineage>
        <taxon>Bacteria</taxon>
        <taxon>Bacillati</taxon>
        <taxon>Actinomycetota</taxon>
        <taxon>Actinomycetes</taxon>
        <taxon>Micromonosporales</taxon>
        <taxon>Micromonosporaceae</taxon>
        <taxon>Micromonospora</taxon>
    </lineage>
</organism>
<gene>
    <name evidence="2" type="ORF">GA0070624_5852</name>
</gene>
<keyword evidence="3" id="KW-1185">Reference proteome</keyword>
<evidence type="ECO:0000256" key="1">
    <source>
        <dbReference type="SAM" id="MobiDB-lite"/>
    </source>
</evidence>
<protein>
    <submittedName>
        <fullName evidence="2">Uncharacterized protein</fullName>
    </submittedName>
</protein>
<evidence type="ECO:0000313" key="2">
    <source>
        <dbReference type="EMBL" id="SCL37380.1"/>
    </source>
</evidence>
<reference evidence="3" key="1">
    <citation type="submission" date="2016-06" db="EMBL/GenBank/DDBJ databases">
        <authorList>
            <person name="Varghese N."/>
            <person name="Submissions Spin"/>
        </authorList>
    </citation>
    <scope>NUCLEOTIDE SEQUENCE [LARGE SCALE GENOMIC DNA]</scope>
    <source>
        <strain evidence="3">DSM 45431</strain>
    </source>
</reference>
<feature type="region of interest" description="Disordered" evidence="1">
    <location>
        <begin position="25"/>
        <end position="48"/>
    </location>
</feature>
<sequence>MPFVERATRSADRLIDSVSGKWGCPSGPDTAMSRMLSGSSADRAPGAGAGASAAGLALGRAARGRDGADDVLLHGGGVVVLV</sequence>
<dbReference type="EMBL" id="FMHV01000002">
    <property type="protein sequence ID" value="SCL37380.1"/>
    <property type="molecule type" value="Genomic_DNA"/>
</dbReference>
<dbReference type="STRING" id="568872.GA0070624_5852"/>